<organism evidence="4 5">
    <name type="scientific">Winslowiella iniecta</name>
    <dbReference type="NCBI Taxonomy" id="1560201"/>
    <lineage>
        <taxon>Bacteria</taxon>
        <taxon>Pseudomonadati</taxon>
        <taxon>Pseudomonadota</taxon>
        <taxon>Gammaproteobacteria</taxon>
        <taxon>Enterobacterales</taxon>
        <taxon>Erwiniaceae</taxon>
        <taxon>Winslowiella</taxon>
    </lineage>
</organism>
<dbReference type="Pfam" id="PF10106">
    <property type="entry name" value="DUF2345"/>
    <property type="match status" value="1"/>
</dbReference>
<feature type="domain" description="DUF2345" evidence="2">
    <location>
        <begin position="216"/>
        <end position="363"/>
    </location>
</feature>
<dbReference type="RefSeq" id="WP_156322251.1">
    <property type="nucleotide sequence ID" value="NZ_JRXF01000056.1"/>
</dbReference>
<dbReference type="InterPro" id="IPR006531">
    <property type="entry name" value="Gp5/Vgr_OB"/>
</dbReference>
<feature type="domain" description="Gp5/Type VI secretion system Vgr protein OB-fold" evidence="1">
    <location>
        <begin position="12"/>
        <end position="78"/>
    </location>
</feature>
<feature type="non-terminal residue" evidence="4">
    <location>
        <position position="1"/>
    </location>
</feature>
<dbReference type="OrthoDB" id="6710627at2"/>
<feature type="domain" description="Putative type VI secretion system Rhs element associated Vgr" evidence="3">
    <location>
        <begin position="98"/>
        <end position="199"/>
    </location>
</feature>
<evidence type="ECO:0000313" key="5">
    <source>
        <dbReference type="Proteomes" id="UP000036851"/>
    </source>
</evidence>
<dbReference type="NCBIfam" id="TIGR01646">
    <property type="entry name" value="vgr_GE"/>
    <property type="match status" value="1"/>
</dbReference>
<sequence>SVTENDRYAHLDENGRYRVKFDFDLARWKSGYESLWVRLAKPYSGDTYGLHMPLVAGAEVAIAFEEGNPDRPYIAYALHNSRSGDHVTADNHTRNVLRTPANNKLRMEDERGKEHIKLSTEYGGKSQLNLGHLVDGQRQPRGEGFELRSDQWGAIRAGKGLFLSADAQPEGQGQALDMQAAVAQLENALSLAKSLSRAAASAQATAGDTDSQQALNGALDALNQSGMLMHAPEGMGMVSPKAVRVASGGESVGIMSGQNTDISSGKSFTASAGESVSLFARKSGMKLFAGKGKVDIQAQGDAMNLLAKEDVSITSVNNKVTVSAYEELLLTCGGGYIRLKDGNIELGCPGNILLKSQNVQKMGSANINVTPPELPVGFSEYFIATDENSGQILPNKRYRITTSEGKTFEGYTDAEGKTAEVYTAKPDSMQIEFI</sequence>
<dbReference type="InterPro" id="IPR037026">
    <property type="entry name" value="Vgr_OB-fold_dom_sf"/>
</dbReference>
<evidence type="ECO:0000259" key="1">
    <source>
        <dbReference type="Pfam" id="PF04717"/>
    </source>
</evidence>
<accession>A0A0L7SXR1</accession>
<dbReference type="InterPro" id="IPR028244">
    <property type="entry name" value="T6SS_Rhs_Vgr_dom"/>
</dbReference>
<dbReference type="Proteomes" id="UP000036851">
    <property type="component" value="Unassembled WGS sequence"/>
</dbReference>
<dbReference type="AlphaFoldDB" id="A0A0L7SXR1"/>
<proteinExistence type="predicted"/>
<dbReference type="InterPro" id="IPR006533">
    <property type="entry name" value="T6SS_Vgr_RhsGE"/>
</dbReference>
<comment type="caution">
    <text evidence="4">The sequence shown here is derived from an EMBL/GenBank/DDBJ whole genome shotgun (WGS) entry which is preliminary data.</text>
</comment>
<name>A0A0L7SXR1_9GAMM</name>
<dbReference type="EMBL" id="JRXF01000056">
    <property type="protein sequence ID" value="KOC87870.1"/>
    <property type="molecule type" value="Genomic_DNA"/>
</dbReference>
<protein>
    <submittedName>
        <fullName evidence="4">Type IV secretion protein Rhs</fullName>
    </submittedName>
</protein>
<evidence type="ECO:0000259" key="2">
    <source>
        <dbReference type="Pfam" id="PF10106"/>
    </source>
</evidence>
<evidence type="ECO:0000259" key="3">
    <source>
        <dbReference type="Pfam" id="PF13296"/>
    </source>
</evidence>
<gene>
    <name evidence="4" type="ORF">NG43_21020</name>
</gene>
<dbReference type="Pfam" id="PF04717">
    <property type="entry name" value="Phage_base_V"/>
    <property type="match status" value="1"/>
</dbReference>
<evidence type="ECO:0000313" key="4">
    <source>
        <dbReference type="EMBL" id="KOC87870.1"/>
    </source>
</evidence>
<dbReference type="PATRIC" id="fig|1560201.4.peg.4550"/>
<dbReference type="InterPro" id="IPR018769">
    <property type="entry name" value="VgrG2_DUF2345"/>
</dbReference>
<dbReference type="STRING" id="1560201.NG42_15840"/>
<dbReference type="Gene3D" id="2.40.50.230">
    <property type="entry name" value="Gp5 N-terminal domain"/>
    <property type="match status" value="1"/>
</dbReference>
<dbReference type="SUPFAM" id="SSF69255">
    <property type="entry name" value="gp5 N-terminal domain-like"/>
    <property type="match status" value="1"/>
</dbReference>
<dbReference type="Pfam" id="PF13296">
    <property type="entry name" value="T6SS_Vgr"/>
    <property type="match status" value="1"/>
</dbReference>
<reference evidence="4 5" key="1">
    <citation type="journal article" date="2015" name="Int. J. Syst. Evol. Microbiol.">
        <title>Erwinia iniecta sp. nov., isolated from Russian wheat aphids (Diuraphis noxia).</title>
        <authorList>
            <person name="Campillo T."/>
            <person name="Luna E."/>
            <person name="Portier P."/>
            <person name="Fischer-Le Saux M."/>
            <person name="Lapitan N."/>
            <person name="Tisserat N.A."/>
            <person name="Leach J.E."/>
        </authorList>
    </citation>
    <scope>NUCLEOTIDE SEQUENCE [LARGE SCALE GENOMIC DNA]</scope>
    <source>
        <strain evidence="4 5">B149</strain>
    </source>
</reference>